<evidence type="ECO:0000256" key="1">
    <source>
        <dbReference type="ARBA" id="ARBA00009649"/>
    </source>
</evidence>
<dbReference type="PRINTS" id="PR00700">
    <property type="entry name" value="PRTYPHPHTASE"/>
</dbReference>
<keyword evidence="2" id="KW-1133">Transmembrane helix</keyword>
<evidence type="ECO:0000313" key="5">
    <source>
        <dbReference type="EMBL" id="KAI9637124.1"/>
    </source>
</evidence>
<dbReference type="SMART" id="SM00404">
    <property type="entry name" value="PTPc_motif"/>
    <property type="match status" value="1"/>
</dbReference>
<dbReference type="CDD" id="cd00047">
    <property type="entry name" value="PTPc"/>
    <property type="match status" value="1"/>
</dbReference>
<comment type="caution">
    <text evidence="5">The sequence shown here is derived from an EMBL/GenBank/DDBJ whole genome shotgun (WGS) entry which is preliminary data.</text>
</comment>
<protein>
    <submittedName>
        <fullName evidence="5">Protein-tyrosine phosphatase-like protein</fullName>
    </submittedName>
</protein>
<organism evidence="5 6">
    <name type="scientific">Dioszegia hungarica</name>
    <dbReference type="NCBI Taxonomy" id="4972"/>
    <lineage>
        <taxon>Eukaryota</taxon>
        <taxon>Fungi</taxon>
        <taxon>Dikarya</taxon>
        <taxon>Basidiomycota</taxon>
        <taxon>Agaricomycotina</taxon>
        <taxon>Tremellomycetes</taxon>
        <taxon>Tremellales</taxon>
        <taxon>Bulleribasidiaceae</taxon>
        <taxon>Dioszegia</taxon>
    </lineage>
</organism>
<dbReference type="Gene3D" id="3.90.190.10">
    <property type="entry name" value="Protein tyrosine phosphatase superfamily"/>
    <property type="match status" value="2"/>
</dbReference>
<evidence type="ECO:0000256" key="2">
    <source>
        <dbReference type="SAM" id="Phobius"/>
    </source>
</evidence>
<dbReference type="InterPro" id="IPR016130">
    <property type="entry name" value="Tyr_Pase_AS"/>
</dbReference>
<dbReference type="Pfam" id="PF00102">
    <property type="entry name" value="Y_phosphatase"/>
    <property type="match status" value="2"/>
</dbReference>
<reference evidence="5" key="1">
    <citation type="journal article" date="2022" name="G3 (Bethesda)">
        <title>High quality genome of the basidiomycete yeast Dioszegia hungarica PDD-24b-2 isolated from cloud water.</title>
        <authorList>
            <person name="Jarrige D."/>
            <person name="Haridas S."/>
            <person name="Bleykasten-Grosshans C."/>
            <person name="Joly M."/>
            <person name="Nadalig T."/>
            <person name="Sancelme M."/>
            <person name="Vuilleumier S."/>
            <person name="Grigoriev I.V."/>
            <person name="Amato P."/>
            <person name="Bringel F."/>
        </authorList>
    </citation>
    <scope>NUCLEOTIDE SEQUENCE</scope>
    <source>
        <strain evidence="5">PDD-24b-2</strain>
    </source>
</reference>
<dbReference type="RefSeq" id="XP_052946901.1">
    <property type="nucleotide sequence ID" value="XM_053088860.1"/>
</dbReference>
<comment type="similarity">
    <text evidence="1">Belongs to the protein-tyrosine phosphatase family. Non-receptor class subfamily.</text>
</comment>
<evidence type="ECO:0000259" key="4">
    <source>
        <dbReference type="PROSITE" id="PS50056"/>
    </source>
</evidence>
<keyword evidence="2" id="KW-0472">Membrane</keyword>
<proteinExistence type="inferred from homology"/>
<dbReference type="InterPro" id="IPR000387">
    <property type="entry name" value="Tyr_Pase_dom"/>
</dbReference>
<feature type="domain" description="Tyrosine-protein phosphatase" evidence="3">
    <location>
        <begin position="42"/>
        <end position="245"/>
    </location>
</feature>
<feature type="transmembrane region" description="Helical" evidence="2">
    <location>
        <begin position="391"/>
        <end position="410"/>
    </location>
</feature>
<dbReference type="PANTHER" id="PTHR19134:SF449">
    <property type="entry name" value="TYROSINE-PROTEIN PHOSPHATASE 1"/>
    <property type="match status" value="1"/>
</dbReference>
<dbReference type="GO" id="GO:0004725">
    <property type="term" value="F:protein tyrosine phosphatase activity"/>
    <property type="evidence" value="ECO:0007669"/>
    <property type="project" value="InterPro"/>
</dbReference>
<dbReference type="InterPro" id="IPR000242">
    <property type="entry name" value="PTP_cat"/>
</dbReference>
<keyword evidence="2" id="KW-0812">Transmembrane</keyword>
<dbReference type="EMBL" id="JAKWFO010000005">
    <property type="protein sequence ID" value="KAI9637124.1"/>
    <property type="molecule type" value="Genomic_DNA"/>
</dbReference>
<feature type="transmembrane region" description="Helical" evidence="2">
    <location>
        <begin position="339"/>
        <end position="357"/>
    </location>
</feature>
<dbReference type="SMART" id="SM00194">
    <property type="entry name" value="PTPc"/>
    <property type="match status" value="1"/>
</dbReference>
<dbReference type="InterPro" id="IPR003595">
    <property type="entry name" value="Tyr_Pase_cat"/>
</dbReference>
<dbReference type="PROSITE" id="PS50055">
    <property type="entry name" value="TYR_PHOSPHATASE_PTP"/>
    <property type="match status" value="1"/>
</dbReference>
<evidence type="ECO:0000313" key="6">
    <source>
        <dbReference type="Proteomes" id="UP001164286"/>
    </source>
</evidence>
<feature type="domain" description="Tyrosine specific protein phosphatases" evidence="4">
    <location>
        <begin position="146"/>
        <end position="236"/>
    </location>
</feature>
<accession>A0AA38LWT4</accession>
<dbReference type="SUPFAM" id="SSF52799">
    <property type="entry name" value="(Phosphotyrosine protein) phosphatases II"/>
    <property type="match status" value="1"/>
</dbReference>
<dbReference type="InterPro" id="IPR029021">
    <property type="entry name" value="Prot-tyrosine_phosphatase-like"/>
</dbReference>
<dbReference type="Proteomes" id="UP001164286">
    <property type="component" value="Unassembled WGS sequence"/>
</dbReference>
<dbReference type="AlphaFoldDB" id="A0AA38LWT4"/>
<dbReference type="GeneID" id="77728065"/>
<dbReference type="PANTHER" id="PTHR19134">
    <property type="entry name" value="RECEPTOR-TYPE TYROSINE-PROTEIN PHOSPHATASE"/>
    <property type="match status" value="1"/>
</dbReference>
<dbReference type="InterPro" id="IPR050348">
    <property type="entry name" value="Protein-Tyr_Phosphatase"/>
</dbReference>
<dbReference type="PROSITE" id="PS00383">
    <property type="entry name" value="TYR_PHOSPHATASE_1"/>
    <property type="match status" value="1"/>
</dbReference>
<keyword evidence="6" id="KW-1185">Reference proteome</keyword>
<gene>
    <name evidence="5" type="ORF">MKK02DRAFT_34160</name>
</gene>
<dbReference type="PROSITE" id="PS50056">
    <property type="entry name" value="TYR_PHOSPHATASE_2"/>
    <property type="match status" value="1"/>
</dbReference>
<name>A0AA38LWT4_9TREE</name>
<sequence length="414" mass="46142">MSVQPAWDLLVQRERHRVAYSATKRPKTSAEKFYSVVESASNRECNRYSNILAYDRTAVTVNEDYLNANVVKDGYGRWWIASQAPLPNTFETFFDAIHHKAASKHPLIQAETDGAIIIQLTGDREAGARKADPYLNGWPDFGVPKGDGVEALRRLVLEIGEVGKGKEVWVHCSAGVGRSGAFIALSSLMLPRGTHGGQTSPLGPLPAPFTDDKVAQTIDGMREWRGALVQTMEQLDLTKLYLLHQNLIFNSTFLAHGSRSVLHLRAKFVLPPSASHHSPIMPAFNTKQYLTHATYHQCLLFASFVFLPRSSKVGTQRTSADRPEHPFLTPITYSPIRTMAWYLIGAGVCAMLWGQHLRTWSEGGVRIKDRDERVKRTATGVRLKIQRLKDAGIATLISIPCLFVLLYILGAPWK</sequence>
<evidence type="ECO:0000259" key="3">
    <source>
        <dbReference type="PROSITE" id="PS50055"/>
    </source>
</evidence>